<evidence type="ECO:0000256" key="4">
    <source>
        <dbReference type="SAM" id="MobiDB-lite"/>
    </source>
</evidence>
<evidence type="ECO:0000256" key="1">
    <source>
        <dbReference type="ARBA" id="ARBA00022617"/>
    </source>
</evidence>
<sequence>MKSITQIIALVGLMLSPLASHYVLADATTQLQTLAATGSGPFSASAGEAFWNQSFSNGGEQRSCTTCHGKDPAQSGKHQKTGRSIAPMAVSANPERFTDRTKTEKWFLRNCKWTLGRECTAQEKGDVITWLNQY</sequence>
<evidence type="ECO:0000313" key="6">
    <source>
        <dbReference type="EMBL" id="CUS42040.1"/>
    </source>
</evidence>
<dbReference type="InterPro" id="IPR015170">
    <property type="entry name" value="DUF1924_SHP"/>
</dbReference>
<dbReference type="EC" id="1.10.2.2" evidence="6"/>
<gene>
    <name evidence="6" type="ORF">MGWOODY_Tha1322</name>
</gene>
<keyword evidence="3" id="KW-0408">Iron</keyword>
<evidence type="ECO:0000256" key="3">
    <source>
        <dbReference type="ARBA" id="ARBA00023004"/>
    </source>
</evidence>
<evidence type="ECO:0000256" key="2">
    <source>
        <dbReference type="ARBA" id="ARBA00022723"/>
    </source>
</evidence>
<dbReference type="GO" id="GO:0009055">
    <property type="term" value="F:electron transfer activity"/>
    <property type="evidence" value="ECO:0007669"/>
    <property type="project" value="InterPro"/>
</dbReference>
<proteinExistence type="predicted"/>
<protein>
    <submittedName>
        <fullName evidence="6">Ubiquinol--cytochrome c reductase, cytochrome B subunit</fullName>
        <ecNumber evidence="6">1.10.2.2</ecNumber>
    </submittedName>
</protein>
<organism evidence="6">
    <name type="scientific">hydrothermal vent metagenome</name>
    <dbReference type="NCBI Taxonomy" id="652676"/>
    <lineage>
        <taxon>unclassified sequences</taxon>
        <taxon>metagenomes</taxon>
        <taxon>ecological metagenomes</taxon>
    </lineage>
</organism>
<keyword evidence="2" id="KW-0479">Metal-binding</keyword>
<dbReference type="InterPro" id="IPR009056">
    <property type="entry name" value="Cyt_c-like_dom"/>
</dbReference>
<dbReference type="GO" id="GO:0020037">
    <property type="term" value="F:heme binding"/>
    <property type="evidence" value="ECO:0007669"/>
    <property type="project" value="InterPro"/>
</dbReference>
<dbReference type="GO" id="GO:0046872">
    <property type="term" value="F:metal ion binding"/>
    <property type="evidence" value="ECO:0007669"/>
    <property type="project" value="UniProtKB-KW"/>
</dbReference>
<dbReference type="Gene3D" id="1.10.760.10">
    <property type="entry name" value="Cytochrome c-like domain"/>
    <property type="match status" value="1"/>
</dbReference>
<reference evidence="6" key="1">
    <citation type="submission" date="2015-10" db="EMBL/GenBank/DDBJ databases">
        <authorList>
            <person name="Gilbert D.G."/>
        </authorList>
    </citation>
    <scope>NUCLEOTIDE SEQUENCE</scope>
</reference>
<name>A0A160TC85_9ZZZZ</name>
<dbReference type="Pfam" id="PF09086">
    <property type="entry name" value="DUF1924"/>
    <property type="match status" value="1"/>
</dbReference>
<dbReference type="SUPFAM" id="SSF46626">
    <property type="entry name" value="Cytochrome c"/>
    <property type="match status" value="1"/>
</dbReference>
<keyword evidence="6" id="KW-0560">Oxidoreductase</keyword>
<dbReference type="EMBL" id="CZQC01000061">
    <property type="protein sequence ID" value="CUS42040.1"/>
    <property type="molecule type" value="Genomic_DNA"/>
</dbReference>
<dbReference type="InterPro" id="IPR036909">
    <property type="entry name" value="Cyt_c-like_dom_sf"/>
</dbReference>
<feature type="domain" description="Cytochrome c" evidence="5">
    <location>
        <begin position="42"/>
        <end position="134"/>
    </location>
</feature>
<accession>A0A160TC85</accession>
<dbReference type="GO" id="GO:0016491">
    <property type="term" value="F:oxidoreductase activity"/>
    <property type="evidence" value="ECO:0007669"/>
    <property type="project" value="UniProtKB-KW"/>
</dbReference>
<dbReference type="AlphaFoldDB" id="A0A160TC85"/>
<keyword evidence="1" id="KW-0349">Heme</keyword>
<feature type="region of interest" description="Disordered" evidence="4">
    <location>
        <begin position="58"/>
        <end position="95"/>
    </location>
</feature>
<evidence type="ECO:0000259" key="5">
    <source>
        <dbReference type="PROSITE" id="PS51007"/>
    </source>
</evidence>
<dbReference type="PROSITE" id="PS51007">
    <property type="entry name" value="CYTC"/>
    <property type="match status" value="1"/>
</dbReference>